<organism evidence="2 3">
    <name type="scientific">Actinospica durhamensis</name>
    <dbReference type="NCBI Taxonomy" id="1508375"/>
    <lineage>
        <taxon>Bacteria</taxon>
        <taxon>Bacillati</taxon>
        <taxon>Actinomycetota</taxon>
        <taxon>Actinomycetes</taxon>
        <taxon>Catenulisporales</taxon>
        <taxon>Actinospicaceae</taxon>
        <taxon>Actinospica</taxon>
    </lineage>
</organism>
<dbReference type="AlphaFoldDB" id="A0A941EX42"/>
<evidence type="ECO:0000259" key="1">
    <source>
        <dbReference type="Pfam" id="PF13569"/>
    </source>
</evidence>
<sequence>PELAEAARARLSSLTEAVPAVRAHVARRLESAMTMRRGWSVPEFRALLAHPFVAPLTSRLVWQSEVQQDGVAVTKDFRVAEDGGFADVADAVFQLPPHAVIRVAHPARLGAGAAGVSAWAELFADYEILEPFPQLGRPIQLLTPAERAGALVTRFEGTLVPAAKLTALLEHGWQPERPRQYAHTQYLFRPTLDDRWLALAHSRDRSYQGSDETPYVLGPVHVQAAPHVDSAVPHARPLPALPLHDLDPITVSELLGDLSRLADGEL</sequence>
<gene>
    <name evidence="2" type="ORF">KDL01_41500</name>
</gene>
<protein>
    <submittedName>
        <fullName evidence="2">DUF4132 domain-containing protein</fullName>
    </submittedName>
</protein>
<proteinExistence type="predicted"/>
<evidence type="ECO:0000313" key="2">
    <source>
        <dbReference type="EMBL" id="MBR7839792.1"/>
    </source>
</evidence>
<accession>A0A941EX42</accession>
<dbReference type="InterPro" id="IPR025406">
    <property type="entry name" value="DUF4132"/>
</dbReference>
<name>A0A941EX42_9ACTN</name>
<dbReference type="EMBL" id="JAGSOG010000634">
    <property type="protein sequence ID" value="MBR7839792.1"/>
    <property type="molecule type" value="Genomic_DNA"/>
</dbReference>
<feature type="domain" description="DUF4132" evidence="1">
    <location>
        <begin position="7"/>
        <end position="173"/>
    </location>
</feature>
<comment type="caution">
    <text evidence="2">The sequence shown here is derived from an EMBL/GenBank/DDBJ whole genome shotgun (WGS) entry which is preliminary data.</text>
</comment>
<dbReference type="Pfam" id="PF13569">
    <property type="entry name" value="DUF4132"/>
    <property type="match status" value="1"/>
</dbReference>
<dbReference type="RefSeq" id="WP_212534204.1">
    <property type="nucleotide sequence ID" value="NZ_JAGSOG010000634.1"/>
</dbReference>
<keyword evidence="3" id="KW-1185">Reference proteome</keyword>
<evidence type="ECO:0000313" key="3">
    <source>
        <dbReference type="Proteomes" id="UP000675781"/>
    </source>
</evidence>
<feature type="non-terminal residue" evidence="2">
    <location>
        <position position="1"/>
    </location>
</feature>
<dbReference type="Proteomes" id="UP000675781">
    <property type="component" value="Unassembled WGS sequence"/>
</dbReference>
<reference evidence="2" key="1">
    <citation type="submission" date="2021-04" db="EMBL/GenBank/DDBJ databases">
        <title>Genome based classification of Actinospica acidithermotolerans sp. nov., an actinobacterium isolated from an Indonesian hot spring.</title>
        <authorList>
            <person name="Kusuma A.B."/>
            <person name="Putra K.E."/>
            <person name="Nafisah S."/>
            <person name="Loh J."/>
            <person name="Nouioui I."/>
            <person name="Goodfellow M."/>
        </authorList>
    </citation>
    <scope>NUCLEOTIDE SEQUENCE</scope>
    <source>
        <strain evidence="2">CSCA 57</strain>
    </source>
</reference>